<dbReference type="PANTHER" id="PTHR43465:SF2">
    <property type="entry name" value="DUF1680 DOMAIN PROTEIN (AFU_ORTHOLOGUE AFUA_1G08910)"/>
    <property type="match status" value="1"/>
</dbReference>
<keyword evidence="4" id="KW-1185">Reference proteome</keyword>
<feature type="domain" description="Non-reducing end beta-L-arabinofuranosidase-like GH127 C-terminal" evidence="2">
    <location>
        <begin position="185"/>
        <end position="284"/>
    </location>
</feature>
<dbReference type="Pfam" id="PF07944">
    <property type="entry name" value="Beta-AFase-like_GH127_cat"/>
    <property type="match status" value="1"/>
</dbReference>
<accession>A0A9P9EQZ7</accession>
<comment type="caution">
    <text evidence="3">The sequence shown here is derived from an EMBL/GenBank/DDBJ whole genome shotgun (WGS) entry which is preliminary data.</text>
</comment>
<proteinExistence type="predicted"/>
<dbReference type="Proteomes" id="UP000738349">
    <property type="component" value="Unassembled WGS sequence"/>
</dbReference>
<dbReference type="InterPro" id="IPR049049">
    <property type="entry name" value="Beta-AFase-like_GH127_C"/>
</dbReference>
<evidence type="ECO:0000259" key="2">
    <source>
        <dbReference type="Pfam" id="PF20737"/>
    </source>
</evidence>
<dbReference type="InterPro" id="IPR012878">
    <property type="entry name" value="Beta-AFase-like_GH127_cat"/>
</dbReference>
<organism evidence="3 4">
    <name type="scientific">Dactylonectria macrodidyma</name>
    <dbReference type="NCBI Taxonomy" id="307937"/>
    <lineage>
        <taxon>Eukaryota</taxon>
        <taxon>Fungi</taxon>
        <taxon>Dikarya</taxon>
        <taxon>Ascomycota</taxon>
        <taxon>Pezizomycotina</taxon>
        <taxon>Sordariomycetes</taxon>
        <taxon>Hypocreomycetidae</taxon>
        <taxon>Hypocreales</taxon>
        <taxon>Nectriaceae</taxon>
        <taxon>Dactylonectria</taxon>
    </lineage>
</organism>
<name>A0A9P9EQZ7_9HYPO</name>
<dbReference type="EMBL" id="JAGMUV010000010">
    <property type="protein sequence ID" value="KAH7142048.1"/>
    <property type="molecule type" value="Genomic_DNA"/>
</dbReference>
<gene>
    <name evidence="3" type="ORF">EDB81DRAFT_760878</name>
</gene>
<dbReference type="AlphaFoldDB" id="A0A9P9EQZ7"/>
<dbReference type="PANTHER" id="PTHR43465">
    <property type="entry name" value="DUF1680 DOMAIN PROTEIN (AFU_ORTHOLOGUE AFUA_1G08910)"/>
    <property type="match status" value="1"/>
</dbReference>
<sequence length="302" mass="33405">MLSSHETEAKGHSVRAIYYYAAATDLVRLSPKDDANSQSLQTALKRLWRDTVDKKMYITGGLRSVTQWEGFGSAYLLPNLESDSCYAETCATLRSSTGAIACCAWSLIQNTQMSWRSLFTMDSLEQSTNELKIPGTDIVVSQKTGMPWSGVVTLSVSQGKTKSGYLHVPTDSDTEIHLTFSMILRKVYAHPSTDKHSAYLMRGALVYCFEDVDNAGCDLDNFVLTEALVQDGQKVSVGGVTGVVTAHAEGRQLQRTENRSLYSDQPWVYEKENRILTAIPYLLWVIVVGMGNESLGTSNWIS</sequence>
<feature type="domain" description="Non-reducing end beta-L-arabinofuranosidase-like GH127 catalytic" evidence="1">
    <location>
        <begin position="4"/>
        <end position="93"/>
    </location>
</feature>
<dbReference type="InterPro" id="IPR049174">
    <property type="entry name" value="Beta-AFase-like"/>
</dbReference>
<dbReference type="OrthoDB" id="654211at2759"/>
<reference evidence="3" key="1">
    <citation type="journal article" date="2021" name="Nat. Commun.">
        <title>Genetic determinants of endophytism in the Arabidopsis root mycobiome.</title>
        <authorList>
            <person name="Mesny F."/>
            <person name="Miyauchi S."/>
            <person name="Thiergart T."/>
            <person name="Pickel B."/>
            <person name="Atanasova L."/>
            <person name="Karlsson M."/>
            <person name="Huettel B."/>
            <person name="Barry K.W."/>
            <person name="Haridas S."/>
            <person name="Chen C."/>
            <person name="Bauer D."/>
            <person name="Andreopoulos W."/>
            <person name="Pangilinan J."/>
            <person name="LaButti K."/>
            <person name="Riley R."/>
            <person name="Lipzen A."/>
            <person name="Clum A."/>
            <person name="Drula E."/>
            <person name="Henrissat B."/>
            <person name="Kohler A."/>
            <person name="Grigoriev I.V."/>
            <person name="Martin F.M."/>
            <person name="Hacquard S."/>
        </authorList>
    </citation>
    <scope>NUCLEOTIDE SEQUENCE</scope>
    <source>
        <strain evidence="3">MPI-CAGE-AT-0147</strain>
    </source>
</reference>
<evidence type="ECO:0000313" key="3">
    <source>
        <dbReference type="EMBL" id="KAH7142048.1"/>
    </source>
</evidence>
<evidence type="ECO:0000259" key="1">
    <source>
        <dbReference type="Pfam" id="PF07944"/>
    </source>
</evidence>
<dbReference type="Pfam" id="PF20737">
    <property type="entry name" value="Glyco_hydro127C"/>
    <property type="match status" value="1"/>
</dbReference>
<evidence type="ECO:0000313" key="4">
    <source>
        <dbReference type="Proteomes" id="UP000738349"/>
    </source>
</evidence>
<protein>
    <submittedName>
        <fullName evidence="3">Uncharacterized protein</fullName>
    </submittedName>
</protein>